<name>A0A015JDR0_RHIIW</name>
<dbReference type="GO" id="GO:1990879">
    <property type="term" value="C:CST complex"/>
    <property type="evidence" value="ECO:0007669"/>
    <property type="project" value="TreeGrafter"/>
</dbReference>
<dbReference type="Proteomes" id="UP000022910">
    <property type="component" value="Unassembled WGS sequence"/>
</dbReference>
<dbReference type="GO" id="GO:0042162">
    <property type="term" value="F:telomeric DNA binding"/>
    <property type="evidence" value="ECO:0007669"/>
    <property type="project" value="TreeGrafter"/>
</dbReference>
<keyword evidence="10" id="KW-1185">Reference proteome</keyword>
<evidence type="ECO:0000256" key="7">
    <source>
        <dbReference type="ARBA" id="ARBA00023125"/>
    </source>
</evidence>
<dbReference type="GO" id="GO:0003697">
    <property type="term" value="F:single-stranded DNA binding"/>
    <property type="evidence" value="ECO:0007669"/>
    <property type="project" value="InterPro"/>
</dbReference>
<keyword evidence="8" id="KW-0539">Nucleus</keyword>
<dbReference type="AlphaFoldDB" id="A0A015JDR0"/>
<reference evidence="9 10" key="1">
    <citation type="submission" date="2014-02" db="EMBL/GenBank/DDBJ databases">
        <title>Single nucleus genome sequencing reveals high similarity among nuclei of an endomycorrhizal fungus.</title>
        <authorList>
            <person name="Lin K."/>
            <person name="Geurts R."/>
            <person name="Zhang Z."/>
            <person name="Limpens E."/>
            <person name="Saunders D.G."/>
            <person name="Mu D."/>
            <person name="Pang E."/>
            <person name="Cao H."/>
            <person name="Cha H."/>
            <person name="Lin T."/>
            <person name="Zhou Q."/>
            <person name="Shang Y."/>
            <person name="Li Y."/>
            <person name="Ivanov S."/>
            <person name="Sharma T."/>
            <person name="Velzen R.V."/>
            <person name="Ruijter N.D."/>
            <person name="Aanen D.K."/>
            <person name="Win J."/>
            <person name="Kamoun S."/>
            <person name="Bisseling T."/>
            <person name="Huang S."/>
        </authorList>
    </citation>
    <scope>NUCLEOTIDE SEQUENCE [LARGE SCALE GENOMIC DNA]</scope>
    <source>
        <strain evidence="10">DAOM197198w</strain>
    </source>
</reference>
<proteinExistence type="inferred from homology"/>
<dbReference type="GO" id="GO:0010833">
    <property type="term" value="P:telomere maintenance via telomere lengthening"/>
    <property type="evidence" value="ECO:0007669"/>
    <property type="project" value="TreeGrafter"/>
</dbReference>
<keyword evidence="7" id="KW-0238">DNA-binding</keyword>
<organism evidence="9 10">
    <name type="scientific">Rhizophagus irregularis (strain DAOM 197198w)</name>
    <name type="common">Glomus intraradices</name>
    <dbReference type="NCBI Taxonomy" id="1432141"/>
    <lineage>
        <taxon>Eukaryota</taxon>
        <taxon>Fungi</taxon>
        <taxon>Fungi incertae sedis</taxon>
        <taxon>Mucoromycota</taxon>
        <taxon>Glomeromycotina</taxon>
        <taxon>Glomeromycetes</taxon>
        <taxon>Glomerales</taxon>
        <taxon>Glomeraceae</taxon>
        <taxon>Rhizophagus</taxon>
    </lineage>
</organism>
<dbReference type="InterPro" id="IPR029156">
    <property type="entry name" value="CTC1"/>
</dbReference>
<protein>
    <recommendedName>
        <fullName evidence="4">CST complex subunit CTC1</fullName>
    </recommendedName>
</protein>
<evidence type="ECO:0000256" key="3">
    <source>
        <dbReference type="ARBA" id="ARBA00006332"/>
    </source>
</evidence>
<dbReference type="HOGENOM" id="CLU_289705_0_0_1"/>
<evidence type="ECO:0000256" key="1">
    <source>
        <dbReference type="ARBA" id="ARBA00004123"/>
    </source>
</evidence>
<evidence type="ECO:0000256" key="4">
    <source>
        <dbReference type="ARBA" id="ARBA00016175"/>
    </source>
</evidence>
<accession>A0A015JDR0</accession>
<evidence type="ECO:0000313" key="10">
    <source>
        <dbReference type="Proteomes" id="UP000022910"/>
    </source>
</evidence>
<evidence type="ECO:0000256" key="8">
    <source>
        <dbReference type="ARBA" id="ARBA00023242"/>
    </source>
</evidence>
<dbReference type="PANTHER" id="PTHR14865">
    <property type="entry name" value="CST COMPLEX SUBUNIT CTC1"/>
    <property type="match status" value="1"/>
</dbReference>
<evidence type="ECO:0000313" key="9">
    <source>
        <dbReference type="EMBL" id="EXX53094.1"/>
    </source>
</evidence>
<dbReference type="OrthoDB" id="2314520at2759"/>
<evidence type="ECO:0000256" key="6">
    <source>
        <dbReference type="ARBA" id="ARBA00022895"/>
    </source>
</evidence>
<comment type="subcellular location">
    <subcellularLocation>
        <location evidence="2">Chromosome</location>
        <location evidence="2">Telomere</location>
    </subcellularLocation>
    <subcellularLocation>
        <location evidence="1">Nucleus</location>
    </subcellularLocation>
</comment>
<keyword evidence="6" id="KW-0779">Telomere</keyword>
<sequence length="1058" mass="121994">MTQYPRYHRWLLSELISNNRCITPLANTIVLLGTLQLITEDSSIYPKGTILFEDETGKVPCLLIGYKKEWLTGTIALLSWSFLINKQPSGKEVYHLEVHSEILFLRVGFSEALYSKKLVLSANFFEKRSPSFLNQNFFQPNSFTAAADILFNLGRNPTESLPKVNLIAMVNMKSVLYQSKDKITFIVTLHDSNSSVHIIFNGDHFIEYYKIIMVGEMYFFKNIKPRRTFNEDTQFPVFVISSIDSIENVNRELAITYNSSNPTEQIQHLTDLACSCFGFEGIITYIIDNALGLFVLDSEYILHLGKYPEYNPSITPYRLGMKLLLYNIHAIKFTMKEDIWRLDNNKNCPNFRDVKVIFAACHCSTVRVVRFPSEIFESDSVSQKIISKFSNFRNNNSFTLLELLWVQKAHYNFTKKFPDVFEDEILLSDPRPSKSDYKKVESCPFSRLLRKYRAANCFEDLAQEYFNHKVYCCITEENQEIDIRLPPISEVLHLINELVISQRFSSEICGENQLKVFSQFEANLGKTHLMGFLEGSLDGTLQLKDQTGTISAINISFEKIQSHHLNSIWIIPEYELVVERPSKIYLRFAIEKCFCFYAKSYDPKVHFNRSVFQIRHIFPAKLNYISENSRTNISCKLQIETVLEYTSDLINKNTITFINISKDFIKILPALHVGSFYELSFDVDKSEQIINSTEGSIILNFDDFVISNITSIEFDDSSTFKDLFGQVIQPKILRLNDSSKNSFRNLKAAFLTEDKALNVQEFLNGNFINILNDTNKLVTLKGLILSKEIQHSNNVGQSHASLLLRIQDIQIAEEIIDVYISNISKYIIPIGLVPGQIITLRKIGLRKSNFGKIYCYASGKTHISLQGYPKSIQSFHQDQDFDNTNLIDLFESRISIQSVFRVPCRINNVYEIIMQFICEACEEIIENDCCPNGCNLGRRFYSSGRFKISDGTCVATVTARDDIVVRELLCINNDSYQKICDQIEKSRFFYEWSIFSDNDCIKNSLSDFISLKDIRRDVILFCRKKNIQQMPPILELNAVQIAEKSPIFELKKKLKNVM</sequence>
<dbReference type="EMBL" id="JEMT01029085">
    <property type="protein sequence ID" value="EXX53094.1"/>
    <property type="molecule type" value="Genomic_DNA"/>
</dbReference>
<comment type="caution">
    <text evidence="9">The sequence shown here is derived from an EMBL/GenBank/DDBJ whole genome shotgun (WGS) entry which is preliminary data.</text>
</comment>
<comment type="similarity">
    <text evidence="3">Belongs to the CTC1 family.</text>
</comment>
<evidence type="ECO:0000256" key="2">
    <source>
        <dbReference type="ARBA" id="ARBA00004574"/>
    </source>
</evidence>
<evidence type="ECO:0000256" key="5">
    <source>
        <dbReference type="ARBA" id="ARBA00022454"/>
    </source>
</evidence>
<keyword evidence="5" id="KW-0158">Chromosome</keyword>
<dbReference type="InterPro" id="IPR042617">
    <property type="entry name" value="CTC1-like"/>
</dbReference>
<gene>
    <name evidence="9" type="ORF">RirG_247170</name>
</gene>
<dbReference type="GO" id="GO:0045740">
    <property type="term" value="P:positive regulation of DNA replication"/>
    <property type="evidence" value="ECO:0007669"/>
    <property type="project" value="TreeGrafter"/>
</dbReference>
<dbReference type="STRING" id="1432141.A0A015JDR0"/>
<dbReference type="Pfam" id="PF15489">
    <property type="entry name" value="CTC1"/>
    <property type="match status" value="1"/>
</dbReference>
<dbReference type="PANTHER" id="PTHR14865:SF2">
    <property type="entry name" value="CST COMPLEX SUBUNIT CTC1"/>
    <property type="match status" value="1"/>
</dbReference>